<proteinExistence type="predicted"/>
<dbReference type="Proteomes" id="UP000008514">
    <property type="component" value="Chromosome"/>
</dbReference>
<dbReference type="EMBL" id="CP003879">
    <property type="protein sequence ID" value="AFU67899.1"/>
    <property type="molecule type" value="Genomic_DNA"/>
</dbReference>
<dbReference type="HOGENOM" id="CLU_857576_0_0_10"/>
<protein>
    <submittedName>
        <fullName evidence="1">Uncharacterized protein</fullName>
    </submittedName>
</protein>
<dbReference type="KEGG" id="ptq:P700755_000923"/>
<gene>
    <name evidence="1" type="ordered locus">P700755_000923</name>
</gene>
<dbReference type="Gene3D" id="3.40.50.300">
    <property type="entry name" value="P-loop containing nucleotide triphosphate hydrolases"/>
    <property type="match status" value="1"/>
</dbReference>
<dbReference type="AlphaFoldDB" id="K4IBT3"/>
<dbReference type="RefSeq" id="WP_015023512.1">
    <property type="nucleotide sequence ID" value="NC_018721.1"/>
</dbReference>
<evidence type="ECO:0000313" key="1">
    <source>
        <dbReference type="EMBL" id="AFU67899.1"/>
    </source>
</evidence>
<evidence type="ECO:0000313" key="2">
    <source>
        <dbReference type="Proteomes" id="UP000008514"/>
    </source>
</evidence>
<dbReference type="eggNOG" id="ENOG5030QYC">
    <property type="taxonomic scope" value="Bacteria"/>
</dbReference>
<accession>K4IBT3</accession>
<keyword evidence="2" id="KW-1185">Reference proteome</keyword>
<dbReference type="InterPro" id="IPR027417">
    <property type="entry name" value="P-loop_NTPase"/>
</dbReference>
<organism evidence="1 2">
    <name type="scientific">Psychroflexus torquis (strain ATCC 700755 / CIP 106069 / ACAM 623)</name>
    <dbReference type="NCBI Taxonomy" id="313595"/>
    <lineage>
        <taxon>Bacteria</taxon>
        <taxon>Pseudomonadati</taxon>
        <taxon>Bacteroidota</taxon>
        <taxon>Flavobacteriia</taxon>
        <taxon>Flavobacteriales</taxon>
        <taxon>Flavobacteriaceae</taxon>
        <taxon>Psychroflexus</taxon>
    </lineage>
</organism>
<reference evidence="1" key="2">
    <citation type="submission" date="2012-09" db="EMBL/GenBank/DDBJ databases">
        <title>The complete sequence of Psychroflexus torquis an extreme psychrophile from sea-ice that is stimulated by light.</title>
        <authorList>
            <person name="Feng S."/>
            <person name="Powell S.M."/>
            <person name="Bowman J.P."/>
        </authorList>
    </citation>
    <scope>NUCLEOTIDE SEQUENCE [LARGE SCALE GENOMIC DNA]</scope>
    <source>
        <strain evidence="1">ATCC 700755</strain>
    </source>
</reference>
<name>K4IBT3_PSYTT</name>
<sequence>MNYNSFFKIKSLCEELHHYFEDLDPSKVDHEFFSKEIRLGMNSCDTAEDALALLIKKTKEQFDHNLIDSRTAVNQAIQRITTPTHHFETGTFTVGSFTWEFNEGQVFLLSTNANLSTELYQHIMFDLAVNQKLPLLCFVEKTKHDFMYDNLVEGIKMNNPKEVLNYNASLTQLKMSRCHVEFSLNMDQSSFLYQLSYLINKHKPKVIYIDDNSLITLSTDSAINSKDRLRRLGELLLSLANEYNVIFFLKWEHEFSKIKSLPQDLGNILNYTQQALHFNTSESDSYSSMKFFNLYDLKRYPLEPMDCFYDKESHLISTTTSKDS</sequence>
<reference evidence="1" key="1">
    <citation type="submission" date="2006-03" db="EMBL/GenBank/DDBJ databases">
        <authorList>
            <person name="Bowman J."/>
            <person name="Ferriera S."/>
            <person name="Johnson J."/>
            <person name="Kravitz S."/>
            <person name="Halpern A."/>
            <person name="Remington K."/>
            <person name="Beeson K."/>
            <person name="Tran B."/>
            <person name="Rogers Y.-H."/>
            <person name="Friedman R."/>
            <person name="Venter J.C."/>
        </authorList>
    </citation>
    <scope>NUCLEOTIDE SEQUENCE [LARGE SCALE GENOMIC DNA]</scope>
    <source>
        <strain evidence="1">ATCC 700755</strain>
    </source>
</reference>